<comment type="caution">
    <text evidence="1">The sequence shown here is derived from an EMBL/GenBank/DDBJ whole genome shotgun (WGS) entry which is preliminary data.</text>
</comment>
<sequence length="248" mass="28419">MQSEVDSLKQRISELEAEKAELEAKNAELLKQVTEESTKREAENFELKARIAKLEQTAEENTELKNRITKLEQKQTQAITNKQEPSSTKDISPPYLKAYSANSISELTNDQIQKIIDNISDYNESNMPQGGAPKGPENHMSEWNFDDGPSPKSFKTSEESISSTPQLKKTLTEKQNNPTHDHAYFRNKTLLRYSDLYKTFITEKFDYYDIIEGSLCPVCKLNHEDGKSVKVDMKLEPILLYVESMKSR</sequence>
<gene>
    <name evidence="1" type="ORF">ACOLOM_LOCUS32</name>
</gene>
<proteinExistence type="predicted"/>
<evidence type="ECO:0000313" key="2">
    <source>
        <dbReference type="Proteomes" id="UP000789525"/>
    </source>
</evidence>
<protein>
    <submittedName>
        <fullName evidence="1">1701_t:CDS:1</fullName>
    </submittedName>
</protein>
<keyword evidence="2" id="KW-1185">Reference proteome</keyword>
<evidence type="ECO:0000313" key="1">
    <source>
        <dbReference type="EMBL" id="CAG8437737.1"/>
    </source>
</evidence>
<organism evidence="1 2">
    <name type="scientific">Acaulospora colombiana</name>
    <dbReference type="NCBI Taxonomy" id="27376"/>
    <lineage>
        <taxon>Eukaryota</taxon>
        <taxon>Fungi</taxon>
        <taxon>Fungi incertae sedis</taxon>
        <taxon>Mucoromycota</taxon>
        <taxon>Glomeromycotina</taxon>
        <taxon>Glomeromycetes</taxon>
        <taxon>Diversisporales</taxon>
        <taxon>Acaulosporaceae</taxon>
        <taxon>Acaulospora</taxon>
    </lineage>
</organism>
<reference evidence="1" key="1">
    <citation type="submission" date="2021-06" db="EMBL/GenBank/DDBJ databases">
        <authorList>
            <person name="Kallberg Y."/>
            <person name="Tangrot J."/>
            <person name="Rosling A."/>
        </authorList>
    </citation>
    <scope>NUCLEOTIDE SEQUENCE</scope>
    <source>
        <strain evidence="1">CL356</strain>
    </source>
</reference>
<dbReference type="Proteomes" id="UP000789525">
    <property type="component" value="Unassembled WGS sequence"/>
</dbReference>
<dbReference type="EMBL" id="CAJVPT010000023">
    <property type="protein sequence ID" value="CAG8437737.1"/>
    <property type="molecule type" value="Genomic_DNA"/>
</dbReference>
<accession>A0ACA9JWF5</accession>
<name>A0ACA9JWF5_9GLOM</name>